<dbReference type="WBParaSite" id="HNAJ_0000665501-mRNA-1">
    <property type="protein sequence ID" value="HNAJ_0000665501-mRNA-1"/>
    <property type="gene ID" value="HNAJ_0000665501"/>
</dbReference>
<dbReference type="EMBL" id="UZAE01007750">
    <property type="protein sequence ID" value="VDO02511.1"/>
    <property type="molecule type" value="Genomic_DNA"/>
</dbReference>
<reference evidence="2 3" key="2">
    <citation type="submission" date="2018-11" db="EMBL/GenBank/DDBJ databases">
        <authorList>
            <consortium name="Pathogen Informatics"/>
        </authorList>
    </citation>
    <scope>NUCLEOTIDE SEQUENCE [LARGE SCALE GENOMIC DNA]</scope>
</reference>
<protein>
    <submittedName>
        <fullName evidence="4">RxLR effector protein</fullName>
    </submittedName>
</protein>
<evidence type="ECO:0000256" key="1">
    <source>
        <dbReference type="SAM" id="SignalP"/>
    </source>
</evidence>
<name>A0A0R3THW4_RODNA</name>
<evidence type="ECO:0000313" key="2">
    <source>
        <dbReference type="EMBL" id="VDO02511.1"/>
    </source>
</evidence>
<evidence type="ECO:0000313" key="4">
    <source>
        <dbReference type="WBParaSite" id="HNAJ_0000665501-mRNA-1"/>
    </source>
</evidence>
<dbReference type="Proteomes" id="UP000278807">
    <property type="component" value="Unassembled WGS sequence"/>
</dbReference>
<keyword evidence="3" id="KW-1185">Reference proteome</keyword>
<proteinExistence type="predicted"/>
<organism evidence="4">
    <name type="scientific">Rodentolepis nana</name>
    <name type="common">Dwarf tapeworm</name>
    <name type="synonym">Hymenolepis nana</name>
    <dbReference type="NCBI Taxonomy" id="102285"/>
    <lineage>
        <taxon>Eukaryota</taxon>
        <taxon>Metazoa</taxon>
        <taxon>Spiralia</taxon>
        <taxon>Lophotrochozoa</taxon>
        <taxon>Platyhelminthes</taxon>
        <taxon>Cestoda</taxon>
        <taxon>Eucestoda</taxon>
        <taxon>Cyclophyllidea</taxon>
        <taxon>Hymenolepididae</taxon>
        <taxon>Rodentolepis</taxon>
    </lineage>
</organism>
<evidence type="ECO:0000313" key="3">
    <source>
        <dbReference type="Proteomes" id="UP000278807"/>
    </source>
</evidence>
<gene>
    <name evidence="2" type="ORF">HNAJ_LOCUS6651</name>
</gene>
<sequence>MYFFTLLLTAVAVSNGMPLTTDSSANVERLQFPLKKLEHLTDKALTSVIHGALEEEESPDSKAWHSSKLRDIEDLECPDPVETLIKRLRKVKRNVAMEFADSSDPPVLWEKVNGRLEDRASKSVLE</sequence>
<feature type="chain" id="PRO_5043131846" evidence="1">
    <location>
        <begin position="17"/>
        <end position="126"/>
    </location>
</feature>
<reference evidence="4" key="1">
    <citation type="submission" date="2017-02" db="UniProtKB">
        <authorList>
            <consortium name="WormBaseParasite"/>
        </authorList>
    </citation>
    <scope>IDENTIFICATION</scope>
</reference>
<accession>A0A0R3THW4</accession>
<dbReference type="AlphaFoldDB" id="A0A0R3THW4"/>
<keyword evidence="1" id="KW-0732">Signal</keyword>
<feature type="signal peptide" evidence="1">
    <location>
        <begin position="1"/>
        <end position="16"/>
    </location>
</feature>